<keyword evidence="2" id="KW-1185">Reference proteome</keyword>
<dbReference type="Proteomes" id="UP000182569">
    <property type="component" value="Chromosome"/>
</dbReference>
<dbReference type="KEGG" id="ceu:A7L45_06410"/>
<proteinExistence type="predicted"/>
<dbReference type="EMBL" id="CP015756">
    <property type="protein sequence ID" value="APC39725.1"/>
    <property type="molecule type" value="Genomic_DNA"/>
</dbReference>
<sequence>MGYSVTMDNHKEHFNIQLTNTKGCTYCKDGKELLGTKGGNVWYIDDDKKEIYSNKDDVLVQTIKIEYCPMCGRKLT</sequence>
<dbReference type="AlphaFoldDB" id="A0A1J0GEH2"/>
<evidence type="ECO:0000313" key="1">
    <source>
        <dbReference type="EMBL" id="APC39725.1"/>
    </source>
</evidence>
<reference evidence="2" key="1">
    <citation type="journal article" date="2016" name="Front. Microbiol.">
        <title>Complete Genome Sequence of Clostridium estertheticum DSM 8809, a Microbe Identified in Spoiled Vacuum Packed Beef.</title>
        <authorList>
            <person name="Yu Z."/>
            <person name="Gunn L."/>
            <person name="Brennan E."/>
            <person name="Reid R."/>
            <person name="Wall P.G."/>
            <person name="Gaora O.P."/>
            <person name="Hurley D."/>
            <person name="Bolton D."/>
            <person name="Fanning S."/>
        </authorList>
    </citation>
    <scope>NUCLEOTIDE SEQUENCE [LARGE SCALE GENOMIC DNA]</scope>
    <source>
        <strain evidence="2">DSM 8809</strain>
    </source>
</reference>
<accession>A0A1J0GEH2</accession>
<evidence type="ECO:0000313" key="2">
    <source>
        <dbReference type="Proteomes" id="UP000182569"/>
    </source>
</evidence>
<dbReference type="STRING" id="1552.A7L45_06410"/>
<dbReference type="RefSeq" id="WP_071612019.1">
    <property type="nucleotide sequence ID" value="NZ_CP015756.1"/>
</dbReference>
<protein>
    <submittedName>
        <fullName evidence="1">Uncharacterized protein</fullName>
    </submittedName>
</protein>
<name>A0A1J0GEH2_9CLOT</name>
<dbReference type="OrthoDB" id="2190065at2"/>
<organism evidence="1 2">
    <name type="scientific">Clostridium estertheticum subsp. estertheticum</name>
    <dbReference type="NCBI Taxonomy" id="1552"/>
    <lineage>
        <taxon>Bacteria</taxon>
        <taxon>Bacillati</taxon>
        <taxon>Bacillota</taxon>
        <taxon>Clostridia</taxon>
        <taxon>Eubacteriales</taxon>
        <taxon>Clostridiaceae</taxon>
        <taxon>Clostridium</taxon>
    </lineage>
</organism>
<gene>
    <name evidence="1" type="ORF">A7L45_06410</name>
</gene>